<reference evidence="1" key="1">
    <citation type="journal article" date="2020" name="mSystems">
        <title>Genome- and Community-Level Interaction Insights into Carbon Utilization and Element Cycling Functions of Hydrothermarchaeota in Hydrothermal Sediment.</title>
        <authorList>
            <person name="Zhou Z."/>
            <person name="Liu Y."/>
            <person name="Xu W."/>
            <person name="Pan J."/>
            <person name="Luo Z.H."/>
            <person name="Li M."/>
        </authorList>
    </citation>
    <scope>NUCLEOTIDE SEQUENCE [LARGE SCALE GENOMIC DNA]</scope>
    <source>
        <strain evidence="1">HyVt-443</strain>
    </source>
</reference>
<gene>
    <name evidence="1" type="ORF">ENI96_09650</name>
</gene>
<protein>
    <submittedName>
        <fullName evidence="1">Alpha/beta hydrolase</fullName>
    </submittedName>
</protein>
<dbReference type="Proteomes" id="UP000886251">
    <property type="component" value="Unassembled WGS sequence"/>
</dbReference>
<dbReference type="Pfam" id="PF05990">
    <property type="entry name" value="DUF900"/>
    <property type="match status" value="2"/>
</dbReference>
<comment type="caution">
    <text evidence="1">The sequence shown here is derived from an EMBL/GenBank/DDBJ whole genome shotgun (WGS) entry which is preliminary data.</text>
</comment>
<accession>A0A831RMI3</accession>
<keyword evidence="1" id="KW-0378">Hydrolase</keyword>
<proteinExistence type="predicted"/>
<dbReference type="AlphaFoldDB" id="A0A831RMI3"/>
<dbReference type="GO" id="GO:0016787">
    <property type="term" value="F:hydrolase activity"/>
    <property type="evidence" value="ECO:0007669"/>
    <property type="project" value="UniProtKB-KW"/>
</dbReference>
<sequence length="380" mass="43547">MAGFTGRDGGCELYSRTDRQRQGEPMYLITNREITGTTDTVDLLGERPNRKGPNELRILRASRRGRRWRLELLPDVLTREEKKQLGLPQNETFYVSHKAAIETIEQARRQKRHILFFVHGFNNDVESVLNRAAELQRRFRVIVVPFSWPANGGGIKGVTSYRSDKRDAYTSKGALDRTLGIMRDHLTRITTLSREELWQQAQQRHPDDGEKRNALYTALLQKQCPVTINMLAHSMGNYLFKQVMKSTASEGTGLLFDNVVMAAADVNNPGHREWVDRIRARRRVIITINEHDYALAVSRAKAGDQQLARLGHCLNDLDSRRAIYVNFTGARGVGTSHAYFEGDAVEKNPRIRTFFREAFRGVDAERRLVYKAARNVFEFD</sequence>
<name>A0A831RMI3_9GAMM</name>
<evidence type="ECO:0000313" key="1">
    <source>
        <dbReference type="EMBL" id="HEB96677.1"/>
    </source>
</evidence>
<dbReference type="InterPro" id="IPR010297">
    <property type="entry name" value="DUF900_hydrolase"/>
</dbReference>
<organism evidence="1">
    <name type="scientific">Sedimenticola thiotaurini</name>
    <dbReference type="NCBI Taxonomy" id="1543721"/>
    <lineage>
        <taxon>Bacteria</taxon>
        <taxon>Pseudomonadati</taxon>
        <taxon>Pseudomonadota</taxon>
        <taxon>Gammaproteobacteria</taxon>
        <taxon>Chromatiales</taxon>
        <taxon>Sedimenticolaceae</taxon>
        <taxon>Sedimenticola</taxon>
    </lineage>
</organism>
<dbReference type="EMBL" id="DRKP01000112">
    <property type="protein sequence ID" value="HEB96677.1"/>
    <property type="molecule type" value="Genomic_DNA"/>
</dbReference>